<keyword evidence="9" id="KW-1185">Reference proteome</keyword>
<comment type="similarity">
    <text evidence="2">Belongs to the zinc-containing alcohol dehydrogenase family.</text>
</comment>
<evidence type="ECO:0000256" key="6">
    <source>
        <dbReference type="ARBA" id="ARBA00023027"/>
    </source>
</evidence>
<sequence length="324" mass="34493">MAATTTQQTFDIPKKYKAIVYDKPGTISTKIEELETPEPGAGEVLVRLTHSGVCHSDMGVMENTWRGLPYPTQAGQVGGHEGVGIVHKLGPGSEVGRVKVGDRVGIKLTHVVLARLVSKERTVSVSIRKSPVTIVNPGTFQQYALAPANYVTPIPDALSSEDAAPMLCAGVTTYSALRKSDAKSGQWVVIAGAGGGLGHLACQIGSRGMALRIIGIDHGSKKELVKSCGAEIFLDITKYDDKTIAEKVKEVTGGLGASAVIVSMEHNIKGSAVGNQREALEVLDLASRGIVKTHLRIEKMDKLTEVFKEMSEGKMQGRVVLDLQ</sequence>
<name>A0A8H4W6X3_9HELO</name>
<accession>A0A8H4W6X3</accession>
<protein>
    <recommendedName>
        <fullName evidence="7">Enoyl reductase (ER) domain-containing protein</fullName>
    </recommendedName>
</protein>
<dbReference type="OrthoDB" id="1879366at2759"/>
<keyword evidence="4" id="KW-0862">Zinc</keyword>
<evidence type="ECO:0000313" key="9">
    <source>
        <dbReference type="Proteomes" id="UP000566819"/>
    </source>
</evidence>
<dbReference type="InterPro" id="IPR002328">
    <property type="entry name" value="ADH_Zn_CS"/>
</dbReference>
<dbReference type="PANTHER" id="PTHR42940:SF5">
    <property type="entry name" value="ALCOHOL DEHYDROGENASE 2"/>
    <property type="match status" value="1"/>
</dbReference>
<comment type="caution">
    <text evidence="8">The sequence shown here is derived from an EMBL/GenBank/DDBJ whole genome shotgun (WGS) entry which is preliminary data.</text>
</comment>
<organism evidence="8 9">
    <name type="scientific">Cudoniella acicularis</name>
    <dbReference type="NCBI Taxonomy" id="354080"/>
    <lineage>
        <taxon>Eukaryota</taxon>
        <taxon>Fungi</taxon>
        <taxon>Dikarya</taxon>
        <taxon>Ascomycota</taxon>
        <taxon>Pezizomycotina</taxon>
        <taxon>Leotiomycetes</taxon>
        <taxon>Helotiales</taxon>
        <taxon>Tricladiaceae</taxon>
        <taxon>Cudoniella</taxon>
    </lineage>
</organism>
<comment type="cofactor">
    <cofactor evidence="1">
        <name>Zn(2+)</name>
        <dbReference type="ChEBI" id="CHEBI:29105"/>
    </cofactor>
</comment>
<dbReference type="InterPro" id="IPR011032">
    <property type="entry name" value="GroES-like_sf"/>
</dbReference>
<dbReference type="PANTHER" id="PTHR42940">
    <property type="entry name" value="ALCOHOL DEHYDROGENASE 1-RELATED"/>
    <property type="match status" value="1"/>
</dbReference>
<dbReference type="AlphaFoldDB" id="A0A8H4W6X3"/>
<dbReference type="GO" id="GO:0008270">
    <property type="term" value="F:zinc ion binding"/>
    <property type="evidence" value="ECO:0007669"/>
    <property type="project" value="InterPro"/>
</dbReference>
<evidence type="ECO:0000256" key="1">
    <source>
        <dbReference type="ARBA" id="ARBA00001947"/>
    </source>
</evidence>
<dbReference type="InterPro" id="IPR036291">
    <property type="entry name" value="NAD(P)-bd_dom_sf"/>
</dbReference>
<dbReference type="InterPro" id="IPR013154">
    <property type="entry name" value="ADH-like_N"/>
</dbReference>
<keyword evidence="6" id="KW-0520">NAD</keyword>
<dbReference type="Gene3D" id="3.90.180.10">
    <property type="entry name" value="Medium-chain alcohol dehydrogenases, catalytic domain"/>
    <property type="match status" value="2"/>
</dbReference>
<dbReference type="Proteomes" id="UP000566819">
    <property type="component" value="Unassembled WGS sequence"/>
</dbReference>
<evidence type="ECO:0000256" key="5">
    <source>
        <dbReference type="ARBA" id="ARBA00023002"/>
    </source>
</evidence>
<dbReference type="InterPro" id="IPR020843">
    <property type="entry name" value="ER"/>
</dbReference>
<dbReference type="Pfam" id="PF08240">
    <property type="entry name" value="ADH_N"/>
    <property type="match status" value="1"/>
</dbReference>
<dbReference type="SMART" id="SM00829">
    <property type="entry name" value="PKS_ER"/>
    <property type="match status" value="1"/>
</dbReference>
<proteinExistence type="inferred from homology"/>
<evidence type="ECO:0000313" key="8">
    <source>
        <dbReference type="EMBL" id="KAF4636102.1"/>
    </source>
</evidence>
<dbReference type="GO" id="GO:0004022">
    <property type="term" value="F:alcohol dehydrogenase (NAD+) activity"/>
    <property type="evidence" value="ECO:0007669"/>
    <property type="project" value="TreeGrafter"/>
</dbReference>
<gene>
    <name evidence="8" type="ORF">G7Y89_g1991</name>
</gene>
<keyword evidence="3" id="KW-0479">Metal-binding</keyword>
<keyword evidence="5" id="KW-0560">Oxidoreductase</keyword>
<evidence type="ECO:0000256" key="4">
    <source>
        <dbReference type="ARBA" id="ARBA00022833"/>
    </source>
</evidence>
<dbReference type="SUPFAM" id="SSF51735">
    <property type="entry name" value="NAD(P)-binding Rossmann-fold domains"/>
    <property type="match status" value="1"/>
</dbReference>
<dbReference type="FunFam" id="3.40.50.720:FF:000039">
    <property type="entry name" value="Alcohol dehydrogenase AdhP"/>
    <property type="match status" value="1"/>
</dbReference>
<feature type="domain" description="Enoyl reductase (ER)" evidence="7">
    <location>
        <begin position="25"/>
        <end position="321"/>
    </location>
</feature>
<evidence type="ECO:0000256" key="2">
    <source>
        <dbReference type="ARBA" id="ARBA00008072"/>
    </source>
</evidence>
<dbReference type="Gene3D" id="3.40.50.720">
    <property type="entry name" value="NAD(P)-binding Rossmann-like Domain"/>
    <property type="match status" value="2"/>
</dbReference>
<evidence type="ECO:0000256" key="3">
    <source>
        <dbReference type="ARBA" id="ARBA00022723"/>
    </source>
</evidence>
<dbReference type="PROSITE" id="PS00059">
    <property type="entry name" value="ADH_ZINC"/>
    <property type="match status" value="1"/>
</dbReference>
<dbReference type="SUPFAM" id="SSF50129">
    <property type="entry name" value="GroES-like"/>
    <property type="match status" value="1"/>
</dbReference>
<dbReference type="EMBL" id="JAAMPI010000083">
    <property type="protein sequence ID" value="KAF4636102.1"/>
    <property type="molecule type" value="Genomic_DNA"/>
</dbReference>
<evidence type="ECO:0000259" key="7">
    <source>
        <dbReference type="SMART" id="SM00829"/>
    </source>
</evidence>
<reference evidence="8 9" key="1">
    <citation type="submission" date="2020-03" db="EMBL/GenBank/DDBJ databases">
        <title>Draft Genome Sequence of Cudoniella acicularis.</title>
        <authorList>
            <person name="Buettner E."/>
            <person name="Kellner H."/>
        </authorList>
    </citation>
    <scope>NUCLEOTIDE SEQUENCE [LARGE SCALE GENOMIC DNA]</scope>
    <source>
        <strain evidence="8 9">DSM 108380</strain>
    </source>
</reference>
<dbReference type="GO" id="GO:0005737">
    <property type="term" value="C:cytoplasm"/>
    <property type="evidence" value="ECO:0007669"/>
    <property type="project" value="TreeGrafter"/>
</dbReference>